<dbReference type="InterPro" id="IPR051288">
    <property type="entry name" value="Serum_paraoxonase/arylesterase"/>
</dbReference>
<dbReference type="Proteomes" id="UP000231912">
    <property type="component" value="Unassembled WGS sequence"/>
</dbReference>
<dbReference type="AlphaFoldDB" id="A0A2M9ZDS4"/>
<accession>A0A2M9ZDS4</accession>
<name>A0A2M9ZDS4_9LEPT</name>
<proteinExistence type="predicted"/>
<gene>
    <name evidence="1" type="ORF">CH371_00150</name>
</gene>
<sequence length="346" mass="39025">MRASIFLPFIIVLIAFLARCSGEVKDIPLQNCSKISGMPGPEDLAIDRESGTLFISSHDRRIEDSEGKLYSIDLNSSALEPKLLDTDYPKNFRPHGMSLLNKNGKYKLYVISHIVPYEEHSVEVFERTEKPSPKSKFGKWKHVQTLKDDVITSPNDLSVVSENEIFVSNDHGKGGFMTYLFHDMFRMKRSEIAYYDGKSWVSLGNPISLGNGILFVKREDGKEYLYRSAFNEGSVLKFPVQREGGKIILGEPKSIFLDSGPDNLEIDEKGRILAVTHKSVMKFLKHVRDKDSPSPTQVFSIAPDDTATEIYSNSGEQISAGSTAISFKEKIYIAQVFNDFILQCRY</sequence>
<comment type="caution">
    <text evidence="1">The sequence shown here is derived from an EMBL/GenBank/DDBJ whole genome shotgun (WGS) entry which is preliminary data.</text>
</comment>
<dbReference type="Gene3D" id="2.120.10.30">
    <property type="entry name" value="TolB, C-terminal domain"/>
    <property type="match status" value="1"/>
</dbReference>
<dbReference type="RefSeq" id="WP_100757200.1">
    <property type="nucleotide sequence ID" value="NZ_NPDT01000001.1"/>
</dbReference>
<evidence type="ECO:0000313" key="1">
    <source>
        <dbReference type="EMBL" id="PJZ66566.1"/>
    </source>
</evidence>
<dbReference type="PANTHER" id="PTHR11799">
    <property type="entry name" value="PARAOXONASE"/>
    <property type="match status" value="1"/>
</dbReference>
<dbReference type="SUPFAM" id="SSF63829">
    <property type="entry name" value="Calcium-dependent phosphotriesterase"/>
    <property type="match status" value="1"/>
</dbReference>
<dbReference type="InterPro" id="IPR011042">
    <property type="entry name" value="6-blade_b-propeller_TolB-like"/>
</dbReference>
<dbReference type="PANTHER" id="PTHR11799:SF12">
    <property type="entry name" value="PARAOXONASE-RELATED"/>
    <property type="match status" value="1"/>
</dbReference>
<reference evidence="1 2" key="1">
    <citation type="submission" date="2017-07" db="EMBL/GenBank/DDBJ databases">
        <title>Leptospira spp. isolated from tropical soils.</title>
        <authorList>
            <person name="Thibeaux R."/>
            <person name="Iraola G."/>
            <person name="Ferres I."/>
            <person name="Bierque E."/>
            <person name="Girault D."/>
            <person name="Soupe-Gilbert M.-E."/>
            <person name="Picardeau M."/>
            <person name="Goarant C."/>
        </authorList>
    </citation>
    <scope>NUCLEOTIDE SEQUENCE [LARGE SCALE GENOMIC DNA]</scope>
    <source>
        <strain evidence="1 2">FH2-C-A2</strain>
    </source>
</reference>
<dbReference type="EMBL" id="NPDT01000001">
    <property type="protein sequence ID" value="PJZ66566.1"/>
    <property type="molecule type" value="Genomic_DNA"/>
</dbReference>
<protein>
    <submittedName>
        <fullName evidence="1">Arylesterase</fullName>
    </submittedName>
</protein>
<evidence type="ECO:0000313" key="2">
    <source>
        <dbReference type="Proteomes" id="UP000231912"/>
    </source>
</evidence>
<organism evidence="1 2">
    <name type="scientific">Leptospira wolffii</name>
    <dbReference type="NCBI Taxonomy" id="409998"/>
    <lineage>
        <taxon>Bacteria</taxon>
        <taxon>Pseudomonadati</taxon>
        <taxon>Spirochaetota</taxon>
        <taxon>Spirochaetia</taxon>
        <taxon>Leptospirales</taxon>
        <taxon>Leptospiraceae</taxon>
        <taxon>Leptospira</taxon>
    </lineage>
</organism>